<protein>
    <submittedName>
        <fullName evidence="1">Macrocin-O-methyltransferase TylF</fullName>
    </submittedName>
</protein>
<dbReference type="InterPro" id="IPR008884">
    <property type="entry name" value="TylF_MeTrfase"/>
</dbReference>
<dbReference type="Gene3D" id="3.40.50.150">
    <property type="entry name" value="Vaccinia Virus protein VP39"/>
    <property type="match status" value="1"/>
</dbReference>
<organism evidence="1 2">
    <name type="scientific">Stella humosa</name>
    <dbReference type="NCBI Taxonomy" id="94"/>
    <lineage>
        <taxon>Bacteria</taxon>
        <taxon>Pseudomonadati</taxon>
        <taxon>Pseudomonadota</taxon>
        <taxon>Alphaproteobacteria</taxon>
        <taxon>Rhodospirillales</taxon>
        <taxon>Stellaceae</taxon>
        <taxon>Stella</taxon>
    </lineage>
</organism>
<keyword evidence="2" id="KW-1185">Reference proteome</keyword>
<dbReference type="GO" id="GO:0032259">
    <property type="term" value="P:methylation"/>
    <property type="evidence" value="ECO:0007669"/>
    <property type="project" value="UniProtKB-KW"/>
</dbReference>
<dbReference type="AlphaFoldDB" id="A0A3N1MDK7"/>
<keyword evidence="1" id="KW-0808">Transferase</keyword>
<gene>
    <name evidence="1" type="ORF">EDC65_0547</name>
</gene>
<reference evidence="1 2" key="1">
    <citation type="submission" date="2018-11" db="EMBL/GenBank/DDBJ databases">
        <title>Genomic Encyclopedia of Type Strains, Phase IV (KMG-IV): sequencing the most valuable type-strain genomes for metagenomic binning, comparative biology and taxonomic classification.</title>
        <authorList>
            <person name="Goeker M."/>
        </authorList>
    </citation>
    <scope>NUCLEOTIDE SEQUENCE [LARGE SCALE GENOMIC DNA]</scope>
    <source>
        <strain evidence="1 2">DSM 5900</strain>
    </source>
</reference>
<dbReference type="EMBL" id="RJKX01000011">
    <property type="protein sequence ID" value="ROQ01369.1"/>
    <property type="molecule type" value="Genomic_DNA"/>
</dbReference>
<accession>A0A3N1MDK7</accession>
<evidence type="ECO:0000313" key="1">
    <source>
        <dbReference type="EMBL" id="ROQ01369.1"/>
    </source>
</evidence>
<keyword evidence="1" id="KW-0489">Methyltransferase</keyword>
<dbReference type="InterPro" id="IPR029063">
    <property type="entry name" value="SAM-dependent_MTases_sf"/>
</dbReference>
<name>A0A3N1MDK7_9PROT</name>
<dbReference type="PANTHER" id="PTHR40036:SF1">
    <property type="entry name" value="MACROCIN O-METHYLTRANSFERASE"/>
    <property type="match status" value="1"/>
</dbReference>
<proteinExistence type="predicted"/>
<dbReference type="Pfam" id="PF05711">
    <property type="entry name" value="TylF"/>
    <property type="match status" value="1"/>
</dbReference>
<evidence type="ECO:0000313" key="2">
    <source>
        <dbReference type="Proteomes" id="UP000278222"/>
    </source>
</evidence>
<comment type="caution">
    <text evidence="1">The sequence shown here is derived from an EMBL/GenBank/DDBJ whole genome shotgun (WGS) entry which is preliminary data.</text>
</comment>
<dbReference type="Proteomes" id="UP000278222">
    <property type="component" value="Unassembled WGS sequence"/>
</dbReference>
<sequence>MHSLESLRWTENLLVHHAFEISQLDGDYLEFGVFRGSSFIQAYFSAMQIVAGFLGGRWDAAGGKDDPTDMSKVWARQQWEQMRFIAFDSFSGVPKPGKIDSILPIFREGAYAAPRDEFLKELRKVGVDLDKVRIVEGFYEQSLTPEAAARLELKRIAVVHIDSDLYESAKQALAFCTPYFRDGTIVIFDDWFQFRGNPQLGEQRAFNEWRAAHPEWLVQDYLTEGSFRKAFILSQPV</sequence>
<dbReference type="GO" id="GO:0008168">
    <property type="term" value="F:methyltransferase activity"/>
    <property type="evidence" value="ECO:0007669"/>
    <property type="project" value="UniProtKB-KW"/>
</dbReference>
<dbReference type="PANTHER" id="PTHR40036">
    <property type="entry name" value="MACROCIN O-METHYLTRANSFERASE"/>
    <property type="match status" value="1"/>
</dbReference>